<feature type="compositionally biased region" description="Basic and acidic residues" evidence="1">
    <location>
        <begin position="286"/>
        <end position="297"/>
    </location>
</feature>
<evidence type="ECO:0000313" key="2">
    <source>
        <dbReference type="EMBL" id="KAJ4428188.1"/>
    </source>
</evidence>
<proteinExistence type="predicted"/>
<feature type="region of interest" description="Disordered" evidence="1">
    <location>
        <begin position="205"/>
        <end position="297"/>
    </location>
</feature>
<comment type="caution">
    <text evidence="2">The sequence shown here is derived from an EMBL/GenBank/DDBJ whole genome shotgun (WGS) entry which is preliminary data.</text>
</comment>
<protein>
    <recommendedName>
        <fullName evidence="4">DUF4817 domain-containing protein</fullName>
    </recommendedName>
</protein>
<accession>A0ABQ8S2F6</accession>
<name>A0ABQ8S2F6_PERAM</name>
<feature type="compositionally biased region" description="Basic and acidic residues" evidence="1">
    <location>
        <begin position="263"/>
        <end position="272"/>
    </location>
</feature>
<dbReference type="EMBL" id="JAJSOF020000037">
    <property type="protein sequence ID" value="KAJ4428188.1"/>
    <property type="molecule type" value="Genomic_DNA"/>
</dbReference>
<evidence type="ECO:0008006" key="4">
    <source>
        <dbReference type="Google" id="ProtNLM"/>
    </source>
</evidence>
<feature type="compositionally biased region" description="Basic and acidic residues" evidence="1">
    <location>
        <begin position="205"/>
        <end position="223"/>
    </location>
</feature>
<gene>
    <name evidence="2" type="ORF">ANN_24203</name>
</gene>
<dbReference type="Proteomes" id="UP001148838">
    <property type="component" value="Unassembled WGS sequence"/>
</dbReference>
<keyword evidence="3" id="KW-1185">Reference proteome</keyword>
<reference evidence="2 3" key="1">
    <citation type="journal article" date="2022" name="Allergy">
        <title>Genome assembly and annotation of Periplaneta americana reveal a comprehensive cockroach allergen profile.</title>
        <authorList>
            <person name="Wang L."/>
            <person name="Xiong Q."/>
            <person name="Saelim N."/>
            <person name="Wang L."/>
            <person name="Nong W."/>
            <person name="Wan A.T."/>
            <person name="Shi M."/>
            <person name="Liu X."/>
            <person name="Cao Q."/>
            <person name="Hui J.H.L."/>
            <person name="Sookrung N."/>
            <person name="Leung T.F."/>
            <person name="Tungtrongchitr A."/>
            <person name="Tsui S.K.W."/>
        </authorList>
    </citation>
    <scope>NUCLEOTIDE SEQUENCE [LARGE SCALE GENOMIC DNA]</scope>
    <source>
        <strain evidence="2">PWHHKU_190912</strain>
    </source>
</reference>
<evidence type="ECO:0000313" key="3">
    <source>
        <dbReference type="Proteomes" id="UP001148838"/>
    </source>
</evidence>
<sequence>MVLTTEEEVFIVEYYFRSYGLGHANGPSLKQVSDEFRDKFHKAPLGNAVLLQVVDKFRRTGSDLTRRKGCTDQPVTVTNNDTHVWLLTQVLQSPKRRDLRRICRARNIEYYSKFCNVFLGSQTYNATSLAAFLSPAQNDAPKFRHLTIQDKKASPSASKHSKNSEWLPSATCGLCRNASNNGHLSSLIRERESSLTSMQRFIMQRLRDRPPRYEDNNQIRLEKPPPYQETAGTESQLPGTWGTEPPEYSEVIGETTSNNNKSDPPRNEECRSGAENPGFSLQDEAPQSRHTETELHM</sequence>
<evidence type="ECO:0000256" key="1">
    <source>
        <dbReference type="SAM" id="MobiDB-lite"/>
    </source>
</evidence>
<organism evidence="2 3">
    <name type="scientific">Periplaneta americana</name>
    <name type="common">American cockroach</name>
    <name type="synonym">Blatta americana</name>
    <dbReference type="NCBI Taxonomy" id="6978"/>
    <lineage>
        <taxon>Eukaryota</taxon>
        <taxon>Metazoa</taxon>
        <taxon>Ecdysozoa</taxon>
        <taxon>Arthropoda</taxon>
        <taxon>Hexapoda</taxon>
        <taxon>Insecta</taxon>
        <taxon>Pterygota</taxon>
        <taxon>Neoptera</taxon>
        <taxon>Polyneoptera</taxon>
        <taxon>Dictyoptera</taxon>
        <taxon>Blattodea</taxon>
        <taxon>Blattoidea</taxon>
        <taxon>Blattidae</taxon>
        <taxon>Blattinae</taxon>
        <taxon>Periplaneta</taxon>
    </lineage>
</organism>